<dbReference type="EMBL" id="JBHSPH010000010">
    <property type="protein sequence ID" value="MFC5864446.1"/>
    <property type="molecule type" value="Genomic_DNA"/>
</dbReference>
<dbReference type="InterPro" id="IPR036291">
    <property type="entry name" value="NAD(P)-bd_dom_sf"/>
</dbReference>
<feature type="signal peptide" evidence="1">
    <location>
        <begin position="1"/>
        <end position="37"/>
    </location>
</feature>
<dbReference type="PANTHER" id="PTHR43818:SF5">
    <property type="entry name" value="OXIDOREDUCTASE FAMILY PROTEIN"/>
    <property type="match status" value="1"/>
</dbReference>
<evidence type="ECO:0000256" key="1">
    <source>
        <dbReference type="SAM" id="SignalP"/>
    </source>
</evidence>
<feature type="domain" description="GFO/IDH/MocA-like oxidoreductase" evidence="3">
    <location>
        <begin position="190"/>
        <end position="333"/>
    </location>
</feature>
<dbReference type="Proteomes" id="UP001596091">
    <property type="component" value="Unassembled WGS sequence"/>
</dbReference>
<dbReference type="SUPFAM" id="SSF51735">
    <property type="entry name" value="NAD(P)-binding Rossmann-fold domains"/>
    <property type="match status" value="1"/>
</dbReference>
<dbReference type="InterPro" id="IPR050463">
    <property type="entry name" value="Gfo/Idh/MocA_oxidrdct_glycsds"/>
</dbReference>
<dbReference type="Gene3D" id="3.40.50.720">
    <property type="entry name" value="NAD(P)-binding Rossmann-like Domain"/>
    <property type="match status" value="1"/>
</dbReference>
<sequence length="464" mass="51090">MTSSMQASASRRDFIKTTGKLAAVSALANVAIPGAYAAGSDMIQVVLIGCGGRGGGAAANALSVKRGPIKLVAMADIFPDRLQKDLTQLQTKFASQVDVPPERQFIGFDAYQKAMDCLKPGDIAIFATPPAFRWVHFTYAIQKGLNVFMEKPLTADGPTNKRMFKLGQEAQAKNLKVGVGLMSRHNRAMQELAQRVHDGEIGEIILQRGYRMHGPGGYFSSLPKPAGITDLLYQIQRFHSFIWASGGCFNDFYIHLIDQLGWMKNEWPVKAQALGGREYKTSPEGVMYVDQNFDTYSVEYTYADGTKFFFDGRTIAGCQEIYTSALHGTKGSAIASKHGDCGQPSSLYASQDLTTKMLWESKVKPDEQDPYQNEWNDLIDAIRDDKPYNEVQRGVEASLVSSMGRMAAHTGREVTFEQMLNCDFEMSPNTDKFTMDSAAPLVAGANGRYPVPQPGIETSREYPA</sequence>
<evidence type="ECO:0000313" key="5">
    <source>
        <dbReference type="Proteomes" id="UP001596091"/>
    </source>
</evidence>
<keyword evidence="5" id="KW-1185">Reference proteome</keyword>
<accession>A0ABW1EJG7</accession>
<feature type="domain" description="Gfo/Idh/MocA-like oxidoreductase N-terminal" evidence="2">
    <location>
        <begin position="43"/>
        <end position="180"/>
    </location>
</feature>
<keyword evidence="1" id="KW-0732">Signal</keyword>
<dbReference type="InterPro" id="IPR055170">
    <property type="entry name" value="GFO_IDH_MocA-like_dom"/>
</dbReference>
<protein>
    <submittedName>
        <fullName evidence="4">Gfo/Idh/MocA family protein</fullName>
    </submittedName>
</protein>
<feature type="chain" id="PRO_5045535631" evidence="1">
    <location>
        <begin position="38"/>
        <end position="464"/>
    </location>
</feature>
<reference evidence="5" key="1">
    <citation type="journal article" date="2019" name="Int. J. Syst. Evol. Microbiol.">
        <title>The Global Catalogue of Microorganisms (GCM) 10K type strain sequencing project: providing services to taxonomists for standard genome sequencing and annotation.</title>
        <authorList>
            <consortium name="The Broad Institute Genomics Platform"/>
            <consortium name="The Broad Institute Genome Sequencing Center for Infectious Disease"/>
            <person name="Wu L."/>
            <person name="Ma J."/>
        </authorList>
    </citation>
    <scope>NUCLEOTIDE SEQUENCE [LARGE SCALE GENOMIC DNA]</scope>
    <source>
        <strain evidence="5">JCM 4087</strain>
    </source>
</reference>
<evidence type="ECO:0000313" key="4">
    <source>
        <dbReference type="EMBL" id="MFC5864446.1"/>
    </source>
</evidence>
<gene>
    <name evidence="4" type="ORF">ACFPT7_19220</name>
</gene>
<dbReference type="Gene3D" id="3.30.360.10">
    <property type="entry name" value="Dihydrodipicolinate Reductase, domain 2"/>
    <property type="match status" value="1"/>
</dbReference>
<evidence type="ECO:0000259" key="2">
    <source>
        <dbReference type="Pfam" id="PF01408"/>
    </source>
</evidence>
<organism evidence="4 5">
    <name type="scientific">Acidicapsa dinghuensis</name>
    <dbReference type="NCBI Taxonomy" id="2218256"/>
    <lineage>
        <taxon>Bacteria</taxon>
        <taxon>Pseudomonadati</taxon>
        <taxon>Acidobacteriota</taxon>
        <taxon>Terriglobia</taxon>
        <taxon>Terriglobales</taxon>
        <taxon>Acidobacteriaceae</taxon>
        <taxon>Acidicapsa</taxon>
    </lineage>
</organism>
<dbReference type="PANTHER" id="PTHR43818">
    <property type="entry name" value="BCDNA.GH03377"/>
    <property type="match status" value="1"/>
</dbReference>
<name>A0ABW1EJG7_9BACT</name>
<evidence type="ECO:0000259" key="3">
    <source>
        <dbReference type="Pfam" id="PF22725"/>
    </source>
</evidence>
<dbReference type="PROSITE" id="PS51318">
    <property type="entry name" value="TAT"/>
    <property type="match status" value="1"/>
</dbReference>
<dbReference type="Pfam" id="PF01408">
    <property type="entry name" value="GFO_IDH_MocA"/>
    <property type="match status" value="1"/>
</dbReference>
<dbReference type="RefSeq" id="WP_263333243.1">
    <property type="nucleotide sequence ID" value="NZ_JAGSYH010000001.1"/>
</dbReference>
<dbReference type="InterPro" id="IPR000683">
    <property type="entry name" value="Gfo/Idh/MocA-like_OxRdtase_N"/>
</dbReference>
<comment type="caution">
    <text evidence="4">The sequence shown here is derived from an EMBL/GenBank/DDBJ whole genome shotgun (WGS) entry which is preliminary data.</text>
</comment>
<dbReference type="Pfam" id="PF22725">
    <property type="entry name" value="GFO_IDH_MocA_C3"/>
    <property type="match status" value="1"/>
</dbReference>
<dbReference type="InterPro" id="IPR006311">
    <property type="entry name" value="TAT_signal"/>
</dbReference>
<proteinExistence type="predicted"/>
<dbReference type="SUPFAM" id="SSF55347">
    <property type="entry name" value="Glyceraldehyde-3-phosphate dehydrogenase-like, C-terminal domain"/>
    <property type="match status" value="1"/>
</dbReference>